<evidence type="ECO:0000313" key="3">
    <source>
        <dbReference type="Proteomes" id="UP000753908"/>
    </source>
</evidence>
<dbReference type="AlphaFoldDB" id="A0A951PQ91"/>
<dbReference type="Pfam" id="PF00561">
    <property type="entry name" value="Abhydrolase_1"/>
    <property type="match status" value="1"/>
</dbReference>
<evidence type="ECO:0000313" key="2">
    <source>
        <dbReference type="EMBL" id="MBW4546923.1"/>
    </source>
</evidence>
<dbReference type="InterPro" id="IPR029058">
    <property type="entry name" value="AB_hydrolase_fold"/>
</dbReference>
<accession>A0A951PQ91</accession>
<sequence>MPTACLKTVDLHYLQLGEQNSQNSFPSDLVMVHGLAASLGFWSYTASVLAQTNRVTLFDLRGHGRSSMPEASYTPRQMAEDLKELLDYLGIQTAHLLGHSFGGSVILQFAHCYPERVESLIFADVRLRLLQPEQRLRDWQHWQKFQPLLNKLGIELDENDSESGYQLLKEIAKLQVNTPEGEGFLHKLPSPFFGKGGKRTALRWLKLLETATAPSDFLDSASMTLTQLQQMQKPTLAIYGEYSQAMVTALALKRLWPHGRFEFVPQVGHFFPISQPEKLIIPVQKFLTQTKSPDSQGNLTITPALLNSGGIDTPGLQ</sequence>
<dbReference type="PANTHER" id="PTHR43798:SF33">
    <property type="entry name" value="HYDROLASE, PUTATIVE (AFU_ORTHOLOGUE AFUA_2G14860)-RELATED"/>
    <property type="match status" value="1"/>
</dbReference>
<keyword evidence="2" id="KW-0378">Hydrolase</keyword>
<feature type="domain" description="AB hydrolase-1" evidence="1">
    <location>
        <begin position="29"/>
        <end position="130"/>
    </location>
</feature>
<proteinExistence type="predicted"/>
<dbReference type="SUPFAM" id="SSF53474">
    <property type="entry name" value="alpha/beta-Hydrolases"/>
    <property type="match status" value="1"/>
</dbReference>
<comment type="caution">
    <text evidence="2">The sequence shown here is derived from an EMBL/GenBank/DDBJ whole genome shotgun (WGS) entry which is preliminary data.</text>
</comment>
<dbReference type="InterPro" id="IPR050266">
    <property type="entry name" value="AB_hydrolase_sf"/>
</dbReference>
<reference evidence="2" key="1">
    <citation type="submission" date="2021-05" db="EMBL/GenBank/DDBJ databases">
        <authorList>
            <person name="Pietrasiak N."/>
            <person name="Ward R."/>
            <person name="Stajich J.E."/>
            <person name="Kurbessoian T."/>
        </authorList>
    </citation>
    <scope>NUCLEOTIDE SEQUENCE</scope>
    <source>
        <strain evidence="2">CPER-KK1</strain>
    </source>
</reference>
<protein>
    <submittedName>
        <fullName evidence="2">Alpha/beta hydrolase</fullName>
    </submittedName>
</protein>
<dbReference type="PANTHER" id="PTHR43798">
    <property type="entry name" value="MONOACYLGLYCEROL LIPASE"/>
    <property type="match status" value="1"/>
</dbReference>
<gene>
    <name evidence="2" type="ORF">KME25_21140</name>
</gene>
<dbReference type="InterPro" id="IPR000073">
    <property type="entry name" value="AB_hydrolase_1"/>
</dbReference>
<organism evidence="2 3">
    <name type="scientific">Symplocastrum torsivum CPER-KK1</name>
    <dbReference type="NCBI Taxonomy" id="450513"/>
    <lineage>
        <taxon>Bacteria</taxon>
        <taxon>Bacillati</taxon>
        <taxon>Cyanobacteriota</taxon>
        <taxon>Cyanophyceae</taxon>
        <taxon>Oscillatoriophycideae</taxon>
        <taxon>Oscillatoriales</taxon>
        <taxon>Microcoleaceae</taxon>
        <taxon>Symplocastrum</taxon>
    </lineage>
</organism>
<dbReference type="Gene3D" id="3.40.50.1820">
    <property type="entry name" value="alpha/beta hydrolase"/>
    <property type="match status" value="1"/>
</dbReference>
<dbReference type="Proteomes" id="UP000753908">
    <property type="component" value="Unassembled WGS sequence"/>
</dbReference>
<evidence type="ECO:0000259" key="1">
    <source>
        <dbReference type="Pfam" id="PF00561"/>
    </source>
</evidence>
<dbReference type="EMBL" id="JAHHIF010000032">
    <property type="protein sequence ID" value="MBW4546923.1"/>
    <property type="molecule type" value="Genomic_DNA"/>
</dbReference>
<dbReference type="GO" id="GO:0016020">
    <property type="term" value="C:membrane"/>
    <property type="evidence" value="ECO:0007669"/>
    <property type="project" value="TreeGrafter"/>
</dbReference>
<dbReference type="GO" id="GO:0016787">
    <property type="term" value="F:hydrolase activity"/>
    <property type="evidence" value="ECO:0007669"/>
    <property type="project" value="UniProtKB-KW"/>
</dbReference>
<name>A0A951PQ91_9CYAN</name>
<dbReference type="PRINTS" id="PR00111">
    <property type="entry name" value="ABHYDROLASE"/>
</dbReference>
<reference evidence="2" key="2">
    <citation type="journal article" date="2022" name="Microbiol. Resour. Announc.">
        <title>Metagenome Sequencing to Explore Phylogenomics of Terrestrial Cyanobacteria.</title>
        <authorList>
            <person name="Ward R.D."/>
            <person name="Stajich J.E."/>
            <person name="Johansen J.R."/>
            <person name="Huntemann M."/>
            <person name="Clum A."/>
            <person name="Foster B."/>
            <person name="Foster B."/>
            <person name="Roux S."/>
            <person name="Palaniappan K."/>
            <person name="Varghese N."/>
            <person name="Mukherjee S."/>
            <person name="Reddy T.B.K."/>
            <person name="Daum C."/>
            <person name="Copeland A."/>
            <person name="Chen I.A."/>
            <person name="Ivanova N.N."/>
            <person name="Kyrpides N.C."/>
            <person name="Shapiro N."/>
            <person name="Eloe-Fadrosh E.A."/>
            <person name="Pietrasiak N."/>
        </authorList>
    </citation>
    <scope>NUCLEOTIDE SEQUENCE</scope>
    <source>
        <strain evidence="2">CPER-KK1</strain>
    </source>
</reference>